<evidence type="ECO:0000313" key="5">
    <source>
        <dbReference type="Proteomes" id="UP000770015"/>
    </source>
</evidence>
<feature type="compositionally biased region" description="Acidic residues" evidence="1">
    <location>
        <begin position="59"/>
        <end position="68"/>
    </location>
</feature>
<proteinExistence type="predicted"/>
<dbReference type="PANTHER" id="PTHR37846">
    <property type="entry name" value="YALI0B21296P"/>
    <property type="match status" value="1"/>
</dbReference>
<accession>A0A9P8VH46</accession>
<keyword evidence="2" id="KW-0812">Transmembrane</keyword>
<gene>
    <name evidence="4" type="ORF">F5X68DRAFT_189559</name>
</gene>
<comment type="caution">
    <text evidence="4">The sequence shown here is derived from an EMBL/GenBank/DDBJ whole genome shotgun (WGS) entry which is preliminary data.</text>
</comment>
<evidence type="ECO:0000256" key="2">
    <source>
        <dbReference type="SAM" id="Phobius"/>
    </source>
</evidence>
<dbReference type="EMBL" id="JAGSXJ010000007">
    <property type="protein sequence ID" value="KAH6689836.1"/>
    <property type="molecule type" value="Genomic_DNA"/>
</dbReference>
<evidence type="ECO:0000259" key="3">
    <source>
        <dbReference type="Pfam" id="PF24841"/>
    </source>
</evidence>
<name>A0A9P8VH46_9PEZI</name>
<dbReference type="InterPro" id="IPR056136">
    <property type="entry name" value="DUF7719"/>
</dbReference>
<keyword evidence="5" id="KW-1185">Reference proteome</keyword>
<keyword evidence="2" id="KW-0472">Membrane</keyword>
<dbReference type="Pfam" id="PF24841">
    <property type="entry name" value="DUF7719"/>
    <property type="match status" value="1"/>
</dbReference>
<dbReference type="AlphaFoldDB" id="A0A9P8VH46"/>
<evidence type="ECO:0000256" key="1">
    <source>
        <dbReference type="SAM" id="MobiDB-lite"/>
    </source>
</evidence>
<organism evidence="4 5">
    <name type="scientific">Plectosphaerella plurivora</name>
    <dbReference type="NCBI Taxonomy" id="936078"/>
    <lineage>
        <taxon>Eukaryota</taxon>
        <taxon>Fungi</taxon>
        <taxon>Dikarya</taxon>
        <taxon>Ascomycota</taxon>
        <taxon>Pezizomycotina</taxon>
        <taxon>Sordariomycetes</taxon>
        <taxon>Hypocreomycetidae</taxon>
        <taxon>Glomerellales</taxon>
        <taxon>Plectosphaerellaceae</taxon>
        <taxon>Plectosphaerella</taxon>
    </lineage>
</organism>
<feature type="region of interest" description="Disordered" evidence="1">
    <location>
        <begin position="39"/>
        <end position="71"/>
    </location>
</feature>
<sequence length="221" mass="25258">MGKQARQRKEKAENTIKLAQPDRSAPSEKTLLQFAHERNLFDQADNDPRNKNRPKKVDDSDDDEEDDNPVISPNAERILDTVLWVVSLTMVHFTFDYLVQYQYGIEMDIGAVGQRTGRACLLFLFLFWFLHEHRANPILVPGLPLKYQTYVRQTIFTLMSVISGCTIIYLTNEYGYLAVLKRAPTLGCLWLWSVIELPLMPATGSLLVSAAFLWLGGYTIE</sequence>
<feature type="transmembrane region" description="Helical" evidence="2">
    <location>
        <begin position="190"/>
        <end position="215"/>
    </location>
</feature>
<feature type="compositionally biased region" description="Basic and acidic residues" evidence="1">
    <location>
        <begin position="39"/>
        <end position="58"/>
    </location>
</feature>
<feature type="transmembrane region" description="Helical" evidence="2">
    <location>
        <begin position="150"/>
        <end position="170"/>
    </location>
</feature>
<feature type="domain" description="DUF7719" evidence="3">
    <location>
        <begin position="152"/>
        <end position="220"/>
    </location>
</feature>
<dbReference type="Proteomes" id="UP000770015">
    <property type="component" value="Unassembled WGS sequence"/>
</dbReference>
<dbReference type="OrthoDB" id="5597489at2759"/>
<evidence type="ECO:0000313" key="4">
    <source>
        <dbReference type="EMBL" id="KAH6689836.1"/>
    </source>
</evidence>
<reference evidence="4" key="1">
    <citation type="journal article" date="2021" name="Nat. Commun.">
        <title>Genetic determinants of endophytism in the Arabidopsis root mycobiome.</title>
        <authorList>
            <person name="Mesny F."/>
            <person name="Miyauchi S."/>
            <person name="Thiergart T."/>
            <person name="Pickel B."/>
            <person name="Atanasova L."/>
            <person name="Karlsson M."/>
            <person name="Huettel B."/>
            <person name="Barry K.W."/>
            <person name="Haridas S."/>
            <person name="Chen C."/>
            <person name="Bauer D."/>
            <person name="Andreopoulos W."/>
            <person name="Pangilinan J."/>
            <person name="LaButti K."/>
            <person name="Riley R."/>
            <person name="Lipzen A."/>
            <person name="Clum A."/>
            <person name="Drula E."/>
            <person name="Henrissat B."/>
            <person name="Kohler A."/>
            <person name="Grigoriev I.V."/>
            <person name="Martin F.M."/>
            <person name="Hacquard S."/>
        </authorList>
    </citation>
    <scope>NUCLEOTIDE SEQUENCE</scope>
    <source>
        <strain evidence="4">MPI-SDFR-AT-0117</strain>
    </source>
</reference>
<protein>
    <recommendedName>
        <fullName evidence="3">DUF7719 domain-containing protein</fullName>
    </recommendedName>
</protein>
<dbReference type="PANTHER" id="PTHR37846:SF1">
    <property type="entry name" value="DEACETYLASE-LIKE PROTEIN"/>
    <property type="match status" value="1"/>
</dbReference>
<keyword evidence="2" id="KW-1133">Transmembrane helix</keyword>
<feature type="region of interest" description="Disordered" evidence="1">
    <location>
        <begin position="1"/>
        <end position="27"/>
    </location>
</feature>